<evidence type="ECO:0000313" key="3">
    <source>
        <dbReference type="Proteomes" id="UP000176988"/>
    </source>
</evidence>
<reference evidence="2 3" key="1">
    <citation type="journal article" date="2016" name="Nat. Commun.">
        <title>Thousands of microbial genomes shed light on interconnected biogeochemical processes in an aquifer system.</title>
        <authorList>
            <person name="Anantharaman K."/>
            <person name="Brown C.T."/>
            <person name="Hug L.A."/>
            <person name="Sharon I."/>
            <person name="Castelle C.J."/>
            <person name="Probst A.J."/>
            <person name="Thomas B.C."/>
            <person name="Singh A."/>
            <person name="Wilkins M.J."/>
            <person name="Karaoz U."/>
            <person name="Brodie E.L."/>
            <person name="Williams K.H."/>
            <person name="Hubbard S.S."/>
            <person name="Banfield J.F."/>
        </authorList>
    </citation>
    <scope>NUCLEOTIDE SEQUENCE [LARGE SCALE GENOMIC DNA]</scope>
</reference>
<evidence type="ECO:0000256" key="1">
    <source>
        <dbReference type="SAM" id="MobiDB-lite"/>
    </source>
</evidence>
<gene>
    <name evidence="2" type="ORF">A2480_02585</name>
</gene>
<proteinExistence type="predicted"/>
<evidence type="ECO:0000313" key="2">
    <source>
        <dbReference type="EMBL" id="OGM01552.1"/>
    </source>
</evidence>
<comment type="caution">
    <text evidence="2">The sequence shown here is derived from an EMBL/GenBank/DDBJ whole genome shotgun (WGS) entry which is preliminary data.</text>
</comment>
<dbReference type="AlphaFoldDB" id="A0A1F7WFE4"/>
<dbReference type="EMBL" id="MGFG01000005">
    <property type="protein sequence ID" value="OGM01552.1"/>
    <property type="molecule type" value="Genomic_DNA"/>
</dbReference>
<organism evidence="2 3">
    <name type="scientific">Candidatus Uhrbacteria bacterium RIFOXYC2_FULL_47_19</name>
    <dbReference type="NCBI Taxonomy" id="1802424"/>
    <lineage>
        <taxon>Bacteria</taxon>
        <taxon>Candidatus Uhriibacteriota</taxon>
    </lineage>
</organism>
<protein>
    <submittedName>
        <fullName evidence="2">Uncharacterized protein</fullName>
    </submittedName>
</protein>
<sequence length="134" mass="14432">MVESPGRHCLFVTTSFFVIPEIASLSSCHPGRPSGARSIRDPGSDLSASGSRVSARDDMVESPGRHCLFVTTSFFVIPEIASAIIRDPEANPDLFYSWVPDTVRLATLARSSGTTGSDSVQLRGHDDNVLNCHL</sequence>
<dbReference type="Proteomes" id="UP000176988">
    <property type="component" value="Unassembled WGS sequence"/>
</dbReference>
<name>A0A1F7WFE4_9BACT</name>
<accession>A0A1F7WFE4</accession>
<feature type="region of interest" description="Disordered" evidence="1">
    <location>
        <begin position="29"/>
        <end position="55"/>
    </location>
</feature>